<dbReference type="EMBL" id="JBGBPQ010000005">
    <property type="protein sequence ID" value="KAL1523532.1"/>
    <property type="molecule type" value="Genomic_DNA"/>
</dbReference>
<evidence type="ECO:0000256" key="1">
    <source>
        <dbReference type="ARBA" id="ARBA00022581"/>
    </source>
</evidence>
<proteinExistence type="predicted"/>
<organism evidence="3 4">
    <name type="scientific">Prymnesium parvum</name>
    <name type="common">Toxic golden alga</name>
    <dbReference type="NCBI Taxonomy" id="97485"/>
    <lineage>
        <taxon>Eukaryota</taxon>
        <taxon>Haptista</taxon>
        <taxon>Haptophyta</taxon>
        <taxon>Prymnesiophyceae</taxon>
        <taxon>Prymnesiales</taxon>
        <taxon>Prymnesiaceae</taxon>
        <taxon>Prymnesium</taxon>
    </lineage>
</organism>
<feature type="compositionally biased region" description="Pro residues" evidence="2">
    <location>
        <begin position="608"/>
        <end position="638"/>
    </location>
</feature>
<evidence type="ECO:0000313" key="3">
    <source>
        <dbReference type="EMBL" id="KAL1523532.1"/>
    </source>
</evidence>
<keyword evidence="1" id="KW-0945">Host-virus interaction</keyword>
<sequence length="931" mass="95928">MLAVAPVAFAPRRAPLPPSPACLPLPRAPGSPSPLVPASAAGRASRAEASLLLLYDLPREQCLAARLAAATPSLAFPAAVAGVDDTCGALRPLPNATYCLDGVGVGVRGEGRASAALLSEEPIGAAIDALDRSQAMTFEAWLSVRSSRLAAGVVQPILALTSADAAAALGGSGCAEHQFDFLLAQQGGGLRLELSSSLAGRRHSWSCLQLQADAASPHAAALLAGGELNHIAVVAEASRPLRVYVNGAPLPSLFVQPTLTIDAAALPVSPQFAAWRREHRLAVAPLMARAPAASAWGGELHLVALHAAALSAEEVAQNYAAGVRDSAPLAFAQTVFVAEDSGVQIRLEGDDPFDRRHGLPTTAPLAFSVTSLPARGALFTAATAPSPLTPSLLPFRLAAADVWYTPPRDAASASNRTEDAVDSFGFAVHDGTQSSLAAAVSIVVLPVNDPPRPLPQTIDAFAAIPRRFNLTAADVDSAAAVASLLSLPAYGQLYASLELPPLAVGAAVSSPLYYLSLDGPAREGGGEAKLLYVDNFTFTACDDQGSCASDGATVSVRVLNSLVAHADEAEAEEEEPLVLRLRGEDMRGHAVDVQITSLPSHARLYQCTPPPPAAPPPPPTPLSPPPPTPLPPPPPSPPPHAACCTAAACLLSPIAAGELLSDSSSRVVLLPNADYFNCAAAACVHAAAAADGFSFRVLSADGSSSAAARLALFVRNANDPPVLSAPPPPPLRQYRLEPLAPLRLLDPDGDDEEWRVSLSVAHGFLSLPAAALGRLWFDEGEGTDDARLTFTGKPSAVNEALGGALYRALHVRNDSLTVVVEDPAGSEGRLVGTVPLLVEQAEPWATAPDELRLPTSGLIAMAVAVGSILLLGGLQLLHLRAGPTSYGVLDDSDADATAGEDDPRLHTPPTAKPSAKSPKQEYGPNYKTAAA</sequence>
<gene>
    <name evidence="3" type="ORF">AB1Y20_018469</name>
</gene>
<evidence type="ECO:0008006" key="5">
    <source>
        <dbReference type="Google" id="ProtNLM"/>
    </source>
</evidence>
<name>A0AB34JS17_PRYPA</name>
<dbReference type="Proteomes" id="UP001515480">
    <property type="component" value="Unassembled WGS sequence"/>
</dbReference>
<feature type="compositionally biased region" description="Acidic residues" evidence="2">
    <location>
        <begin position="890"/>
        <end position="900"/>
    </location>
</feature>
<dbReference type="PANTHER" id="PTHR13037">
    <property type="entry name" value="FORMIN"/>
    <property type="match status" value="1"/>
</dbReference>
<dbReference type="Gene3D" id="2.60.120.200">
    <property type="match status" value="1"/>
</dbReference>
<accession>A0AB34JS17</accession>
<keyword evidence="4" id="KW-1185">Reference proteome</keyword>
<reference evidence="3 4" key="1">
    <citation type="journal article" date="2024" name="Science">
        <title>Giant polyketide synthase enzymes in the biosynthesis of giant marine polyether toxins.</title>
        <authorList>
            <person name="Fallon T.R."/>
            <person name="Shende V.V."/>
            <person name="Wierzbicki I.H."/>
            <person name="Pendleton A.L."/>
            <person name="Watervoot N.F."/>
            <person name="Auber R.P."/>
            <person name="Gonzalez D.J."/>
            <person name="Wisecaver J.H."/>
            <person name="Moore B.S."/>
        </authorList>
    </citation>
    <scope>NUCLEOTIDE SEQUENCE [LARGE SCALE GENOMIC DNA]</scope>
    <source>
        <strain evidence="3 4">12B1</strain>
    </source>
</reference>
<feature type="region of interest" description="Disordered" evidence="2">
    <location>
        <begin position="604"/>
        <end position="638"/>
    </location>
</feature>
<comment type="caution">
    <text evidence="3">The sequence shown here is derived from an EMBL/GenBank/DDBJ whole genome shotgun (WGS) entry which is preliminary data.</text>
</comment>
<feature type="compositionally biased region" description="Low complexity" evidence="2">
    <location>
        <begin position="907"/>
        <end position="917"/>
    </location>
</feature>
<dbReference type="AlphaFoldDB" id="A0AB34JS17"/>
<evidence type="ECO:0000256" key="2">
    <source>
        <dbReference type="SAM" id="MobiDB-lite"/>
    </source>
</evidence>
<evidence type="ECO:0000313" key="4">
    <source>
        <dbReference type="Proteomes" id="UP001515480"/>
    </source>
</evidence>
<feature type="region of interest" description="Disordered" evidence="2">
    <location>
        <begin position="890"/>
        <end position="931"/>
    </location>
</feature>
<protein>
    <recommendedName>
        <fullName evidence="5">Staphylococcus aureus surface protein A</fullName>
    </recommendedName>
</protein>
<dbReference type="PANTHER" id="PTHR13037:SF24">
    <property type="entry name" value="POLYCOMB PROTEIN PCL-RELATED"/>
    <property type="match status" value="1"/>
</dbReference>